<protein>
    <recommendedName>
        <fullName evidence="3">beta-N-acetylhexosaminidase</fullName>
        <ecNumber evidence="3">3.2.1.52</ecNumber>
    </recommendedName>
    <alternativeName>
        <fullName evidence="6">Beta-N-acetylhexosaminidase</fullName>
    </alternativeName>
    <alternativeName>
        <fullName evidence="7">N-acetyl-beta-glucosaminidase</fullName>
    </alternativeName>
</protein>
<dbReference type="EC" id="3.2.1.52" evidence="3"/>
<dbReference type="EMBL" id="JADIKK010000008">
    <property type="protein sequence ID" value="MFK2876745.1"/>
    <property type="molecule type" value="Genomic_DNA"/>
</dbReference>
<feature type="domain" description="Beta-hexosaminidase bacterial type N-terminal" evidence="9">
    <location>
        <begin position="20"/>
        <end position="149"/>
    </location>
</feature>
<dbReference type="PANTHER" id="PTHR22600">
    <property type="entry name" value="BETA-HEXOSAMINIDASE"/>
    <property type="match status" value="1"/>
</dbReference>
<dbReference type="CDD" id="cd06563">
    <property type="entry name" value="GH20_chitobiase-like"/>
    <property type="match status" value="1"/>
</dbReference>
<sequence>MTWLATTGVAVAVPATPAWSLMPQPARMQPAAAGSFKIADGAEVAVHGADLQPIADRFMRLVANTRGLRLRMATTAGAHPAITFVVDPHADAAGDAGYRIAVNDQGIRVIARTPRGIFYGSVTLWQLLTPPGWTRGAPADVADGIIDDWPRFAWRALLLDSGRHYQGTADIKKLIDWMSLSKLNVLLWHVTEDQGWRLEIPKYPELTKVGACRKAVGLDAELTGSADKPYCGYYTEAEVRDIVRYAGERFVDVVPEIDLPGHSQAAIAAYPWLGVTGQRPAVWTEWGVSPWLLNPNEKTLRFVDDVLDEVMRLFPSKYISLGGDEADKQQWNASSEVRAQMHRLGLSNMDQLQGWFIGQLADHLVKNGRTPVGWDDELVAGATLPASQVVMSWHGDDDERVALQAIRQGHDVVMTPQESLYFDHYQSDLPDEWAGPPPAATLRQAYDTAVIPHGAGAGEAQRIIGVQAGLWTEQMATFAHDQHAVFPRITALSELGWSPAGAHDWNGFLQRIPAELARYRALGIDYADSAFAPAFHVAAATSGTFQVELSNQTGFGTIRYTTDGSAPTNRSAPYVRPLTLPGKTSLKAATFAPDGFELAAPRTQALDETTLLARDGSALATCSGQPASRLDGRRPTQGPRPVYAVDIGNACWLWPQASLDGIGHVVLTVERMAWRFGDEAKDAVVRHKASTAGEFEIHAGSCSGPLLASLPLAHAAGTAGQIHLDADVALPMGTGVRDLCIFATGDPRDGQWALARMAFSK</sequence>
<evidence type="ECO:0000313" key="12">
    <source>
        <dbReference type="Proteomes" id="UP001620339"/>
    </source>
</evidence>
<dbReference type="Gene3D" id="3.30.379.10">
    <property type="entry name" value="Chitobiase/beta-hexosaminidase domain 2-like"/>
    <property type="match status" value="1"/>
</dbReference>
<organism evidence="11 12">
    <name type="scientific">Rhodanobacter hydrolyticus</name>
    <dbReference type="NCBI Taxonomy" id="2250595"/>
    <lineage>
        <taxon>Bacteria</taxon>
        <taxon>Pseudomonadati</taxon>
        <taxon>Pseudomonadota</taxon>
        <taxon>Gammaproteobacteria</taxon>
        <taxon>Lysobacterales</taxon>
        <taxon>Rhodanobacteraceae</taxon>
        <taxon>Rhodanobacter</taxon>
    </lineage>
</organism>
<dbReference type="InterPro" id="IPR015883">
    <property type="entry name" value="Glyco_hydro_20_cat"/>
</dbReference>
<comment type="similarity">
    <text evidence="2">Belongs to the glycosyl hydrolase 20 family.</text>
</comment>
<reference evidence="11 12" key="1">
    <citation type="submission" date="2020-10" db="EMBL/GenBank/DDBJ databases">
        <title>Phylogeny of dyella-like bacteria.</title>
        <authorList>
            <person name="Fu J."/>
        </authorList>
    </citation>
    <scope>NUCLEOTIDE SEQUENCE [LARGE SCALE GENOMIC DNA]</scope>
    <source>
        <strain evidence="11 12">KACC 19113</strain>
    </source>
</reference>
<dbReference type="PANTHER" id="PTHR22600:SF57">
    <property type="entry name" value="BETA-N-ACETYLHEXOSAMINIDASE"/>
    <property type="match status" value="1"/>
</dbReference>
<dbReference type="InterPro" id="IPR029018">
    <property type="entry name" value="Hex-like_dom2"/>
</dbReference>
<name>A0ABW8J372_9GAMM</name>
<dbReference type="InterPro" id="IPR015882">
    <property type="entry name" value="HEX_bac_N"/>
</dbReference>
<dbReference type="Pfam" id="PF13290">
    <property type="entry name" value="CHB_HEX_C_1"/>
    <property type="match status" value="1"/>
</dbReference>
<accession>A0ABW8J372</accession>
<dbReference type="InterPro" id="IPR017853">
    <property type="entry name" value="GH"/>
</dbReference>
<feature type="domain" description="GH29D-like beta-sandwich" evidence="10">
    <location>
        <begin position="545"/>
        <end position="594"/>
    </location>
</feature>
<evidence type="ECO:0000256" key="3">
    <source>
        <dbReference type="ARBA" id="ARBA00012663"/>
    </source>
</evidence>
<dbReference type="InterPro" id="IPR025705">
    <property type="entry name" value="Beta_hexosaminidase_sua/sub"/>
</dbReference>
<dbReference type="RefSeq" id="WP_404612637.1">
    <property type="nucleotide sequence ID" value="NZ_JADIKK010000008.1"/>
</dbReference>
<evidence type="ECO:0000259" key="9">
    <source>
        <dbReference type="Pfam" id="PF02838"/>
    </source>
</evidence>
<evidence type="ECO:0000256" key="2">
    <source>
        <dbReference type="ARBA" id="ARBA00006285"/>
    </source>
</evidence>
<dbReference type="Proteomes" id="UP001620339">
    <property type="component" value="Unassembled WGS sequence"/>
</dbReference>
<evidence type="ECO:0000256" key="4">
    <source>
        <dbReference type="ARBA" id="ARBA00022801"/>
    </source>
</evidence>
<dbReference type="PRINTS" id="PR00738">
    <property type="entry name" value="GLHYDRLASE20"/>
</dbReference>
<dbReference type="SUPFAM" id="SSF51445">
    <property type="entry name" value="(Trans)glycosidases"/>
    <property type="match status" value="1"/>
</dbReference>
<dbReference type="Pfam" id="PF02838">
    <property type="entry name" value="Glyco_hydro_20b"/>
    <property type="match status" value="1"/>
</dbReference>
<evidence type="ECO:0000256" key="5">
    <source>
        <dbReference type="ARBA" id="ARBA00023295"/>
    </source>
</evidence>
<keyword evidence="5" id="KW-0326">Glycosidase</keyword>
<feature type="domain" description="Glycoside hydrolase family 20 catalytic" evidence="8">
    <location>
        <begin position="152"/>
        <end position="499"/>
    </location>
</feature>
<keyword evidence="4" id="KW-0378">Hydrolase</keyword>
<dbReference type="Pfam" id="PF00728">
    <property type="entry name" value="Glyco_hydro_20"/>
    <property type="match status" value="1"/>
</dbReference>
<proteinExistence type="inferred from homology"/>
<dbReference type="SUPFAM" id="SSF55545">
    <property type="entry name" value="beta-N-acetylhexosaminidase-like domain"/>
    <property type="match status" value="1"/>
</dbReference>
<evidence type="ECO:0000256" key="1">
    <source>
        <dbReference type="ARBA" id="ARBA00001231"/>
    </source>
</evidence>
<comment type="caution">
    <text evidence="11">The sequence shown here is derived from an EMBL/GenBank/DDBJ whole genome shotgun (WGS) entry which is preliminary data.</text>
</comment>
<dbReference type="InterPro" id="IPR059177">
    <property type="entry name" value="GH29D-like_dom"/>
</dbReference>
<evidence type="ECO:0000256" key="7">
    <source>
        <dbReference type="ARBA" id="ARBA00033000"/>
    </source>
</evidence>
<evidence type="ECO:0000259" key="8">
    <source>
        <dbReference type="Pfam" id="PF00728"/>
    </source>
</evidence>
<evidence type="ECO:0000259" key="10">
    <source>
        <dbReference type="Pfam" id="PF13290"/>
    </source>
</evidence>
<evidence type="ECO:0000256" key="6">
    <source>
        <dbReference type="ARBA" id="ARBA00030512"/>
    </source>
</evidence>
<keyword evidence="12" id="KW-1185">Reference proteome</keyword>
<comment type="catalytic activity">
    <reaction evidence="1">
        <text>Hydrolysis of terminal non-reducing N-acetyl-D-hexosamine residues in N-acetyl-beta-D-hexosaminides.</text>
        <dbReference type="EC" id="3.2.1.52"/>
    </reaction>
</comment>
<gene>
    <name evidence="11" type="ORF">ISP25_06660</name>
</gene>
<dbReference type="Gene3D" id="3.20.20.80">
    <property type="entry name" value="Glycosidases"/>
    <property type="match status" value="1"/>
</dbReference>
<evidence type="ECO:0000313" key="11">
    <source>
        <dbReference type="EMBL" id="MFK2876745.1"/>
    </source>
</evidence>